<dbReference type="Gene3D" id="1.25.40.570">
    <property type="match status" value="2"/>
</dbReference>
<dbReference type="EnsemblPlants" id="OBART01G11300.2">
    <property type="protein sequence ID" value="OBART01G11300.2"/>
    <property type="gene ID" value="OBART01G11300"/>
</dbReference>
<dbReference type="STRING" id="65489.A0A0D3EME7"/>
<keyword evidence="7" id="KW-0539">Nucleus</keyword>
<dbReference type="SMART" id="SM00753">
    <property type="entry name" value="PAM"/>
    <property type="match status" value="1"/>
</dbReference>
<evidence type="ECO:0000256" key="1">
    <source>
        <dbReference type="ARBA" id="ARBA00004123"/>
    </source>
</evidence>
<dbReference type="FunFam" id="1.25.40.570:FF:000011">
    <property type="entry name" value="COP9 signalosome complex subunit 2"/>
    <property type="match status" value="1"/>
</dbReference>
<dbReference type="EnsemblPlants" id="OBART01G11300.1">
    <property type="protein sequence ID" value="OBART01G11300.1"/>
    <property type="gene ID" value="OBART01G11300"/>
</dbReference>
<dbReference type="GO" id="GO:0005737">
    <property type="term" value="C:cytoplasm"/>
    <property type="evidence" value="ECO:0007669"/>
    <property type="project" value="UniProtKB-SubCell"/>
</dbReference>
<dbReference type="HOGENOM" id="CLU_028981_0_1_1"/>
<protein>
    <recommendedName>
        <fullName evidence="4">COP9 signalosome complex subunit 2</fullName>
    </recommendedName>
</protein>
<dbReference type="Pfam" id="PF25983">
    <property type="entry name" value="COPS2_C"/>
    <property type="match status" value="1"/>
</dbReference>
<evidence type="ECO:0000313" key="10">
    <source>
        <dbReference type="EnsemblPlants" id="OBART01G11300.1"/>
    </source>
</evidence>
<evidence type="ECO:0000256" key="7">
    <source>
        <dbReference type="ARBA" id="ARBA00023242"/>
    </source>
</evidence>
<dbReference type="Gramene" id="OBART01G11300.2">
    <property type="protein sequence ID" value="OBART01G11300.2"/>
    <property type="gene ID" value="OBART01G11300"/>
</dbReference>
<evidence type="ECO:0000256" key="5">
    <source>
        <dbReference type="ARBA" id="ARBA00022490"/>
    </source>
</evidence>
<evidence type="ECO:0000256" key="2">
    <source>
        <dbReference type="ARBA" id="ARBA00004496"/>
    </source>
</evidence>
<dbReference type="AlphaFoldDB" id="A0A0D3EME7"/>
<dbReference type="InterPro" id="IPR058796">
    <property type="entry name" value="COPS2_C"/>
</dbReference>
<dbReference type="Gramene" id="OBART01G11300.1">
    <property type="protein sequence ID" value="OBART01G11300.1"/>
    <property type="gene ID" value="OBART01G11300"/>
</dbReference>
<reference evidence="10" key="2">
    <citation type="submission" date="2015-03" db="UniProtKB">
        <authorList>
            <consortium name="EnsemblPlants"/>
        </authorList>
    </citation>
    <scope>IDENTIFICATION</scope>
</reference>
<dbReference type="InterPro" id="IPR000717">
    <property type="entry name" value="PCI_dom"/>
</dbReference>
<dbReference type="PROSITE" id="PS50250">
    <property type="entry name" value="PCI"/>
    <property type="match status" value="1"/>
</dbReference>
<comment type="similarity">
    <text evidence="3">Belongs to the CSN2 family.</text>
</comment>
<dbReference type="SUPFAM" id="SSF46785">
    <property type="entry name" value="Winged helix' DNA-binding domain"/>
    <property type="match status" value="1"/>
</dbReference>
<dbReference type="eggNOG" id="KOG1464">
    <property type="taxonomic scope" value="Eukaryota"/>
</dbReference>
<evidence type="ECO:0000259" key="9">
    <source>
        <dbReference type="PROSITE" id="PS50250"/>
    </source>
</evidence>
<dbReference type="InterPro" id="IPR050871">
    <property type="entry name" value="26S_Proteasome/COP9_Components"/>
</dbReference>
<organism evidence="10">
    <name type="scientific">Oryza barthii</name>
    <dbReference type="NCBI Taxonomy" id="65489"/>
    <lineage>
        <taxon>Eukaryota</taxon>
        <taxon>Viridiplantae</taxon>
        <taxon>Streptophyta</taxon>
        <taxon>Embryophyta</taxon>
        <taxon>Tracheophyta</taxon>
        <taxon>Spermatophyta</taxon>
        <taxon>Magnoliopsida</taxon>
        <taxon>Liliopsida</taxon>
        <taxon>Poales</taxon>
        <taxon>Poaceae</taxon>
        <taxon>BOP clade</taxon>
        <taxon>Oryzoideae</taxon>
        <taxon>Oryzeae</taxon>
        <taxon>Oryzinae</taxon>
        <taxon>Oryza</taxon>
    </lineage>
</organism>
<dbReference type="SMART" id="SM00088">
    <property type="entry name" value="PINT"/>
    <property type="match status" value="1"/>
</dbReference>
<evidence type="ECO:0000256" key="4">
    <source>
        <dbReference type="ARBA" id="ARBA00014879"/>
    </source>
</evidence>
<dbReference type="Proteomes" id="UP000026960">
    <property type="component" value="Chromosome 1"/>
</dbReference>
<sequence>MGSDADMEDYGFEYSDDEPEEQDVDIENQYYNSKGYASCPWRASGWGQLAVSRDCVREGALTSVHGLWWSRYREKKVKRRNNRRREGMVETDPEGALAGFDQVVRMEPEKAEWGFKALKQTVKLYYKLGKYKEMMDAYREMLTYIKSAVTRNYSEKCINNIMDFVSGSASQNFSLLQEFYQTTLKALEEAKNERLWFKTNLKLCKIWFDMGEYGRMSKILKELHKSCQREDGSDDQKKGTQLLEVYAIEIQMYTETKNNKKLKELYTKALSIKSAIPHPRIMGIIRECGGKMHMAERQWADAATDFFEAFKNYDEAGNPRRIQCLKYLVLANMLMESEVNPFDGQEAKPYKNDPEILAMTNLIAAYQKNDIMEFEKILKSNRRTIMDDPFIRNYIEDLLKNIRTQVLLKLIKPYTRIRIPFISQVIPVQLKSYALNRADPMLFLTEELNFPEKDVEQLLVSLILDNRIQGHIDQVNKLLERGDRSKGMRKYQAIDKWNTQLKNIYQTVSNRVG</sequence>
<proteinExistence type="inferred from homology"/>
<accession>A0A0D3EME7</accession>
<feature type="domain" description="PCI" evidence="9">
    <location>
        <begin position="295"/>
        <end position="486"/>
    </location>
</feature>
<dbReference type="GO" id="GO:0008180">
    <property type="term" value="C:COP9 signalosome"/>
    <property type="evidence" value="ECO:0007669"/>
    <property type="project" value="UniProtKB-KW"/>
</dbReference>
<feature type="region of interest" description="Disordered" evidence="8">
    <location>
        <begin position="1"/>
        <end position="21"/>
    </location>
</feature>
<evidence type="ECO:0000256" key="3">
    <source>
        <dbReference type="ARBA" id="ARBA00009318"/>
    </source>
</evidence>
<dbReference type="PaxDb" id="65489-OBART01G11300.1"/>
<reference evidence="10" key="1">
    <citation type="journal article" date="2009" name="Rice">
        <title>De Novo Next Generation Sequencing of Plant Genomes.</title>
        <authorList>
            <person name="Rounsley S."/>
            <person name="Marri P.R."/>
            <person name="Yu Y."/>
            <person name="He R."/>
            <person name="Sisneros N."/>
            <person name="Goicoechea J.L."/>
            <person name="Lee S.J."/>
            <person name="Angelova A."/>
            <person name="Kudrna D."/>
            <person name="Luo M."/>
            <person name="Affourtit J."/>
            <person name="Desany B."/>
            <person name="Knight J."/>
            <person name="Niazi F."/>
            <person name="Egholm M."/>
            <person name="Wing R.A."/>
        </authorList>
    </citation>
    <scope>NUCLEOTIDE SEQUENCE [LARGE SCALE GENOMIC DNA]</scope>
    <source>
        <strain evidence="10">IRGC 105608</strain>
    </source>
</reference>
<keyword evidence="11" id="KW-1185">Reference proteome</keyword>
<evidence type="ECO:0000256" key="8">
    <source>
        <dbReference type="SAM" id="MobiDB-lite"/>
    </source>
</evidence>
<evidence type="ECO:0000313" key="11">
    <source>
        <dbReference type="Proteomes" id="UP000026960"/>
    </source>
</evidence>
<dbReference type="PANTHER" id="PTHR10678">
    <property type="entry name" value="26S PROTEASOME NON-ATPASE REGULATORY SUBUNIT 11/COP9 SIGNALOSOME COMPLEX SUBUNIT 2"/>
    <property type="match status" value="1"/>
</dbReference>
<comment type="subcellular location">
    <subcellularLocation>
        <location evidence="2">Cytoplasm</location>
    </subcellularLocation>
    <subcellularLocation>
        <location evidence="1">Nucleus</location>
    </subcellularLocation>
</comment>
<name>A0A0D3EME7_9ORYZ</name>
<evidence type="ECO:0000256" key="6">
    <source>
        <dbReference type="ARBA" id="ARBA00022790"/>
    </source>
</evidence>
<keyword evidence="5" id="KW-0963">Cytoplasm</keyword>
<dbReference type="InterPro" id="IPR036390">
    <property type="entry name" value="WH_DNA-bd_sf"/>
</dbReference>
<dbReference type="Pfam" id="PF01399">
    <property type="entry name" value="PCI"/>
    <property type="match status" value="2"/>
</dbReference>
<keyword evidence="6" id="KW-0736">Signalosome</keyword>